<dbReference type="PANTHER" id="PTHR32479">
    <property type="entry name" value="GLYCOLATE OXIDASE IRON-SULFUR SUBUNIT"/>
    <property type="match status" value="1"/>
</dbReference>
<proteinExistence type="predicted"/>
<dbReference type="OrthoDB" id="23833at2157"/>
<sequence>MMSLREIYEEVRKCQFCGFCELPCPTFNALRSRAYGPRGRINLIKTLIENGFGQDKNAEMGVDVINSIMTCLHCAACDTQCPAGIKIADTIHSFKAIILKTMLK</sequence>
<evidence type="ECO:0000313" key="3">
    <source>
        <dbReference type="Proteomes" id="UP000006681"/>
    </source>
</evidence>
<dbReference type="Gene3D" id="1.10.1060.10">
    <property type="entry name" value="Alpha-helical ferredoxin"/>
    <property type="match status" value="1"/>
</dbReference>
<dbReference type="STRING" id="572478.Vdis_2139"/>
<reference evidence="2 3" key="1">
    <citation type="journal article" date="2010" name="Stand. Genomic Sci.">
        <title>Complete genome sequence of Vulcanisaeta distributa type strain (IC-017).</title>
        <authorList>
            <person name="Mavromatis K."/>
            <person name="Sikorski J."/>
            <person name="Pabst E."/>
            <person name="Teshima H."/>
            <person name="Lapidus A."/>
            <person name="Lucas S."/>
            <person name="Nolan M."/>
            <person name="Glavina Del Rio T."/>
            <person name="Cheng J.F."/>
            <person name="Bruce D."/>
            <person name="Goodwin L."/>
            <person name="Pitluck S."/>
            <person name="Liolios K."/>
            <person name="Ivanova N."/>
            <person name="Mikhailova N."/>
            <person name="Pati A."/>
            <person name="Chen A."/>
            <person name="Palaniappan K."/>
            <person name="Land M."/>
            <person name="Hauser L."/>
            <person name="Chang Y.J."/>
            <person name="Jeffries C.D."/>
            <person name="Rohde M."/>
            <person name="Spring S."/>
            <person name="Goker M."/>
            <person name="Wirth R."/>
            <person name="Woyke T."/>
            <person name="Bristow J."/>
            <person name="Eisen J.A."/>
            <person name="Markowitz V."/>
            <person name="Hugenholtz P."/>
            <person name="Klenk H.P."/>
            <person name="Kyrpides N.C."/>
        </authorList>
    </citation>
    <scope>NUCLEOTIDE SEQUENCE [LARGE SCALE GENOMIC DNA]</scope>
    <source>
        <strain evidence="3">DSM 14429 / JCM 11212 / NBRC 100878 / IC-017</strain>
    </source>
</reference>
<dbReference type="GO" id="GO:0016491">
    <property type="term" value="F:oxidoreductase activity"/>
    <property type="evidence" value="ECO:0007669"/>
    <property type="project" value="UniProtKB-ARBA"/>
</dbReference>
<dbReference type="Pfam" id="PF13183">
    <property type="entry name" value="Fer4_8"/>
    <property type="match status" value="1"/>
</dbReference>
<protein>
    <submittedName>
        <fullName evidence="2">4Fe-4S ferredoxin iron-sulfur binding domain-containing protein</fullName>
    </submittedName>
</protein>
<dbReference type="AlphaFoldDB" id="E1QPU8"/>
<dbReference type="PROSITE" id="PS00198">
    <property type="entry name" value="4FE4S_FER_1"/>
    <property type="match status" value="2"/>
</dbReference>
<dbReference type="GeneID" id="9753092"/>
<dbReference type="PROSITE" id="PS51379">
    <property type="entry name" value="4FE4S_FER_2"/>
    <property type="match status" value="1"/>
</dbReference>
<keyword evidence="3" id="KW-1185">Reference proteome</keyword>
<dbReference type="eggNOG" id="arCOG00961">
    <property type="taxonomic scope" value="Archaea"/>
</dbReference>
<dbReference type="InterPro" id="IPR017900">
    <property type="entry name" value="4Fe4S_Fe_S_CS"/>
</dbReference>
<dbReference type="GO" id="GO:0051536">
    <property type="term" value="F:iron-sulfur cluster binding"/>
    <property type="evidence" value="ECO:0007669"/>
    <property type="project" value="InterPro"/>
</dbReference>
<reference evidence="3" key="2">
    <citation type="journal article" date="2010" name="Stand. Genomic Sci.">
        <title>Complete genome sequence of Vulcanisaeta distributa type strain (IC-017T).</title>
        <authorList>
            <person name="Mavromatis K."/>
            <person name="Sikorski J."/>
            <person name="Pabst E."/>
            <person name="Teshima H."/>
            <person name="Lapidus A."/>
            <person name="Lucas S."/>
            <person name="Nolan M."/>
            <person name="Glavina Del Rio T."/>
            <person name="Cheng J."/>
            <person name="Bruce D."/>
            <person name="Goodwin L."/>
            <person name="Pitluck S."/>
            <person name="Liolios K."/>
            <person name="Ivanova N."/>
            <person name="Mikhailova N."/>
            <person name="Pati A."/>
            <person name="Chen A."/>
            <person name="Palaniappan K."/>
            <person name="Land M."/>
            <person name="Hauser L."/>
            <person name="Chang Y."/>
            <person name="Jeffries C."/>
            <person name="Rohde M."/>
            <person name="Spring S."/>
            <person name="Goker M."/>
            <person name="Wirth R."/>
            <person name="Woyke T."/>
            <person name="Bristow J."/>
            <person name="Eisen J."/>
            <person name="Markowitz V."/>
            <person name="Hugenholtz P."/>
            <person name="Klenk H."/>
            <person name="Kyrpides N."/>
        </authorList>
    </citation>
    <scope>NUCLEOTIDE SEQUENCE [LARGE SCALE GENOMIC DNA]</scope>
    <source>
        <strain evidence="3">DSM 14429 / JCM 11212 / NBRC 100878 / IC-017</strain>
    </source>
</reference>
<organism evidence="2 3">
    <name type="scientific">Vulcanisaeta distributa (strain DSM 14429 / JCM 11212 / NBRC 100878 / IC-017)</name>
    <dbReference type="NCBI Taxonomy" id="572478"/>
    <lineage>
        <taxon>Archaea</taxon>
        <taxon>Thermoproteota</taxon>
        <taxon>Thermoprotei</taxon>
        <taxon>Thermoproteales</taxon>
        <taxon>Thermoproteaceae</taxon>
        <taxon>Vulcanisaeta</taxon>
    </lineage>
</organism>
<feature type="domain" description="4Fe-4S ferredoxin-type" evidence="1">
    <location>
        <begin position="4"/>
        <end position="35"/>
    </location>
</feature>
<dbReference type="InterPro" id="IPR017896">
    <property type="entry name" value="4Fe4S_Fe-S-bd"/>
</dbReference>
<dbReference type="EMBL" id="CP002100">
    <property type="protein sequence ID" value="ADN51508.1"/>
    <property type="molecule type" value="Genomic_DNA"/>
</dbReference>
<name>E1QPU8_VULDI</name>
<evidence type="ECO:0000313" key="2">
    <source>
        <dbReference type="EMBL" id="ADN51508.1"/>
    </source>
</evidence>
<accession>E1QPU8</accession>
<dbReference type="PANTHER" id="PTHR32479:SF17">
    <property type="entry name" value="GLYCOLATE OXIDASE IRON-SULFUR SUBUNIT"/>
    <property type="match status" value="1"/>
</dbReference>
<evidence type="ECO:0000259" key="1">
    <source>
        <dbReference type="PROSITE" id="PS51379"/>
    </source>
</evidence>
<dbReference type="RefSeq" id="WP_013337233.1">
    <property type="nucleotide sequence ID" value="NC_014537.1"/>
</dbReference>
<dbReference type="Proteomes" id="UP000006681">
    <property type="component" value="Chromosome"/>
</dbReference>
<dbReference type="InterPro" id="IPR009051">
    <property type="entry name" value="Helical_ferredxn"/>
</dbReference>
<dbReference type="HOGENOM" id="CLU_187361_0_0_2"/>
<dbReference type="KEGG" id="vdi:Vdis_2139"/>
<dbReference type="SUPFAM" id="SSF46548">
    <property type="entry name" value="alpha-helical ferredoxin"/>
    <property type="match status" value="1"/>
</dbReference>
<gene>
    <name evidence="2" type="ordered locus">Vdis_2139</name>
</gene>